<dbReference type="PANTHER" id="PTHR34990">
    <property type="entry name" value="UDP-2,3-DIACYLGLUCOSAMINE HYDROLASE-RELATED"/>
    <property type="match status" value="1"/>
</dbReference>
<dbReference type="Gene3D" id="3.60.21.10">
    <property type="match status" value="1"/>
</dbReference>
<evidence type="ECO:0000256" key="1">
    <source>
        <dbReference type="ARBA" id="ARBA00022475"/>
    </source>
</evidence>
<dbReference type="AlphaFoldDB" id="A0A7W8DAR8"/>
<reference evidence="7 8" key="1">
    <citation type="submission" date="2020-08" db="EMBL/GenBank/DDBJ databases">
        <title>Genomic Encyclopedia of Type Strains, Phase IV (KMG-IV): sequencing the most valuable type-strain genomes for metagenomic binning, comparative biology and taxonomic classification.</title>
        <authorList>
            <person name="Goeker M."/>
        </authorList>
    </citation>
    <scope>NUCLEOTIDE SEQUENCE [LARGE SCALE GENOMIC DNA]</scope>
    <source>
        <strain evidence="7 8">DSM 24163</strain>
    </source>
</reference>
<sequence>MTQRYRSIFVSDVHLGTPDCRADYLLDFLRRTRSDVLYLVGDIIDLEALAQRSYWPASHGAVLAEFARIAARGTRVVYIPGNHDAALRPLHGQSISGVEIRLHEEHVGADGRRYRVSHGDEFDPAHIGRDWLTWIGEIAHTGLRWCNRSFNGLRRQLRLPYLPLAIIAKSRIAAALAYIDGYERRVLADCARSGFDGHICGHIHFGNIRSDAGVLYLNDGDWVEHCTALVEDERGAMRLLHWSEHVSELARDGIDGRVPSPALPLAFASLTSARVALAREDGRMAA</sequence>
<keyword evidence="4" id="KW-0472">Membrane</keyword>
<dbReference type="InterPro" id="IPR004843">
    <property type="entry name" value="Calcineurin-like_PHP"/>
</dbReference>
<evidence type="ECO:0000259" key="6">
    <source>
        <dbReference type="Pfam" id="PF00149"/>
    </source>
</evidence>
<dbReference type="PANTHER" id="PTHR34990:SF2">
    <property type="entry name" value="BLL8164 PROTEIN"/>
    <property type="match status" value="1"/>
</dbReference>
<keyword evidence="3" id="KW-0479">Metal-binding</keyword>
<comment type="caution">
    <text evidence="7">The sequence shown here is derived from an EMBL/GenBank/DDBJ whole genome shotgun (WGS) entry which is preliminary data.</text>
</comment>
<protein>
    <submittedName>
        <fullName evidence="7">UDP-2,3-diacylglucosamine pyrophosphatase LpxH</fullName>
    </submittedName>
</protein>
<evidence type="ECO:0000313" key="8">
    <source>
        <dbReference type="Proteomes" id="UP000521199"/>
    </source>
</evidence>
<dbReference type="GO" id="GO:0008758">
    <property type="term" value="F:UDP-2,3-diacylglucosamine hydrolase activity"/>
    <property type="evidence" value="ECO:0007669"/>
    <property type="project" value="TreeGrafter"/>
</dbReference>
<name>A0A7W8DAR8_9GAMM</name>
<keyword evidence="5" id="KW-0464">Manganese</keyword>
<gene>
    <name evidence="7" type="ORF">HNQ52_003258</name>
</gene>
<evidence type="ECO:0000256" key="5">
    <source>
        <dbReference type="ARBA" id="ARBA00023211"/>
    </source>
</evidence>
<dbReference type="Proteomes" id="UP000521199">
    <property type="component" value="Unassembled WGS sequence"/>
</dbReference>
<dbReference type="GO" id="GO:0046872">
    <property type="term" value="F:metal ion binding"/>
    <property type="evidence" value="ECO:0007669"/>
    <property type="project" value="UniProtKB-KW"/>
</dbReference>
<keyword evidence="8" id="KW-1185">Reference proteome</keyword>
<proteinExistence type="predicted"/>
<dbReference type="EMBL" id="JACHHP010000007">
    <property type="protein sequence ID" value="MBB5209686.1"/>
    <property type="molecule type" value="Genomic_DNA"/>
</dbReference>
<accession>A0A7W8DAR8</accession>
<dbReference type="RefSeq" id="WP_183962224.1">
    <property type="nucleotide sequence ID" value="NZ_JACHHP010000007.1"/>
</dbReference>
<evidence type="ECO:0000256" key="4">
    <source>
        <dbReference type="ARBA" id="ARBA00023136"/>
    </source>
</evidence>
<evidence type="ECO:0000256" key="3">
    <source>
        <dbReference type="ARBA" id="ARBA00022723"/>
    </source>
</evidence>
<dbReference type="SUPFAM" id="SSF56300">
    <property type="entry name" value="Metallo-dependent phosphatases"/>
    <property type="match status" value="1"/>
</dbReference>
<dbReference type="InterPro" id="IPR043461">
    <property type="entry name" value="LpxH-like"/>
</dbReference>
<feature type="domain" description="Calcineurin-like phosphoesterase" evidence="6">
    <location>
        <begin position="7"/>
        <end position="204"/>
    </location>
</feature>
<evidence type="ECO:0000256" key="2">
    <source>
        <dbReference type="ARBA" id="ARBA00022519"/>
    </source>
</evidence>
<dbReference type="GO" id="GO:0016020">
    <property type="term" value="C:membrane"/>
    <property type="evidence" value="ECO:0007669"/>
    <property type="project" value="GOC"/>
</dbReference>
<keyword evidence="2" id="KW-0997">Cell inner membrane</keyword>
<organism evidence="7 8">
    <name type="scientific">Chiayiivirga flava</name>
    <dbReference type="NCBI Taxonomy" id="659595"/>
    <lineage>
        <taxon>Bacteria</taxon>
        <taxon>Pseudomonadati</taxon>
        <taxon>Pseudomonadota</taxon>
        <taxon>Gammaproteobacteria</taxon>
        <taxon>Lysobacterales</taxon>
        <taxon>Lysobacteraceae</taxon>
        <taxon>Chiayiivirga</taxon>
    </lineage>
</organism>
<evidence type="ECO:0000313" key="7">
    <source>
        <dbReference type="EMBL" id="MBB5209686.1"/>
    </source>
</evidence>
<dbReference type="Pfam" id="PF00149">
    <property type="entry name" value="Metallophos"/>
    <property type="match status" value="1"/>
</dbReference>
<dbReference type="GO" id="GO:0009245">
    <property type="term" value="P:lipid A biosynthetic process"/>
    <property type="evidence" value="ECO:0007669"/>
    <property type="project" value="TreeGrafter"/>
</dbReference>
<dbReference type="InterPro" id="IPR029052">
    <property type="entry name" value="Metallo-depent_PP-like"/>
</dbReference>
<keyword evidence="1" id="KW-1003">Cell membrane</keyword>
<dbReference type="CDD" id="cd07398">
    <property type="entry name" value="MPP_YbbF-LpxH"/>
    <property type="match status" value="1"/>
</dbReference>